<dbReference type="Pfam" id="PF10088">
    <property type="entry name" value="DUF2326"/>
    <property type="match status" value="1"/>
</dbReference>
<name>A0A316DL23_9BACT</name>
<dbReference type="OrthoDB" id="5140926at2"/>
<reference evidence="3 4" key="1">
    <citation type="submission" date="2018-05" db="EMBL/GenBank/DDBJ databases">
        <title>Genomic Encyclopedia of Archaeal and Bacterial Type Strains, Phase II (KMG-II): from individual species to whole genera.</title>
        <authorList>
            <person name="Goeker M."/>
        </authorList>
    </citation>
    <scope>NUCLEOTIDE SEQUENCE [LARGE SCALE GENOMIC DNA]</scope>
    <source>
        <strain evidence="3 4">DSM 22214</strain>
    </source>
</reference>
<dbReference type="Proteomes" id="UP000245489">
    <property type="component" value="Unassembled WGS sequence"/>
</dbReference>
<accession>A0A316DL23</accession>
<evidence type="ECO:0000313" key="3">
    <source>
        <dbReference type="EMBL" id="PWK18396.1"/>
    </source>
</evidence>
<sequence>MKLSKIYSNKPFQNTTFIIEKGGFNAIIGDVKGKQNDSKQHNLGKSKFGELVDFLLLKGIDTKKFFFYKDSSKEKFTGYEFYLEVLLNSGKYLTVKRTVDYPTKISFKLNEARSTDYIYYENFDKTLMPIDKAKDYLNELLNFDFCKSNNESYRRLVSYSLRTQGDYEPKMKTIFQLRKFAKNKDKDWKPLLFSLLGFDGKVLREKYELEEKIKEDNKTIKNQEKDFGIKSEDKDAIVGKKQNVEIDREILQGELENLNFYNQDKATIQNLVGNIEEEIAELNTQLYNIEYDIKKLNDSIRNEFSFDIKKIKNIFDEVDLYFPDKLTKSYEQLIDFNHQITQERNSQIRHTLSEKLQEEKEISGKLIVLNKKREQFRELIQDTSLFKKYAIYQKKMIEIERELYKYQTQLDAIKEMEEKKEKIEEKQKHELQEVRDLLKEIVDNTANCTLYMSIRKTFSEIVKRVLNENALIKISPNSNYNIEFDPYFPDYAKDEGATYYKILCVAFDLAILINYREQSHFRFVYHDDVISGDDNGVKSRLIEVVREICEKYNIQYIFSAIKDNIPQSQDISQNIILELNDKDDNGKLFKMTF</sequence>
<keyword evidence="4" id="KW-1185">Reference proteome</keyword>
<gene>
    <name evidence="3" type="ORF">LV89_04095</name>
</gene>
<dbReference type="RefSeq" id="WP_109744760.1">
    <property type="nucleotide sequence ID" value="NZ_QGGO01000030.1"/>
</dbReference>
<keyword evidence="1" id="KW-0175">Coiled coil</keyword>
<dbReference type="EMBL" id="QGGO01000030">
    <property type="protein sequence ID" value="PWK18396.1"/>
    <property type="molecule type" value="Genomic_DNA"/>
</dbReference>
<dbReference type="InterPro" id="IPR018760">
    <property type="entry name" value="DUF2326"/>
</dbReference>
<feature type="coiled-coil region" evidence="1">
    <location>
        <begin position="396"/>
        <end position="444"/>
    </location>
</feature>
<evidence type="ECO:0000313" key="4">
    <source>
        <dbReference type="Proteomes" id="UP000245489"/>
    </source>
</evidence>
<evidence type="ECO:0000256" key="1">
    <source>
        <dbReference type="SAM" id="Coils"/>
    </source>
</evidence>
<proteinExistence type="predicted"/>
<feature type="domain" description="DUF2326" evidence="2">
    <location>
        <begin position="461"/>
        <end position="593"/>
    </location>
</feature>
<dbReference type="AlphaFoldDB" id="A0A316DL23"/>
<evidence type="ECO:0000259" key="2">
    <source>
        <dbReference type="Pfam" id="PF10088"/>
    </source>
</evidence>
<comment type="caution">
    <text evidence="3">The sequence shown here is derived from an EMBL/GenBank/DDBJ whole genome shotgun (WGS) entry which is preliminary data.</text>
</comment>
<organism evidence="3 4">
    <name type="scientific">Arcicella aurantiaca</name>
    <dbReference type="NCBI Taxonomy" id="591202"/>
    <lineage>
        <taxon>Bacteria</taxon>
        <taxon>Pseudomonadati</taxon>
        <taxon>Bacteroidota</taxon>
        <taxon>Cytophagia</taxon>
        <taxon>Cytophagales</taxon>
        <taxon>Flectobacillaceae</taxon>
        <taxon>Arcicella</taxon>
    </lineage>
</organism>
<protein>
    <submittedName>
        <fullName evidence="3">Uncharacterized protein YydD (DUF2326 family)</fullName>
    </submittedName>
</protein>